<proteinExistence type="predicted"/>
<evidence type="ECO:0000256" key="1">
    <source>
        <dbReference type="SAM" id="MobiDB-lite"/>
    </source>
</evidence>
<evidence type="ECO:0000313" key="2">
    <source>
        <dbReference type="EMBL" id="VAX40094.1"/>
    </source>
</evidence>
<feature type="region of interest" description="Disordered" evidence="1">
    <location>
        <begin position="223"/>
        <end position="254"/>
    </location>
</feature>
<gene>
    <name evidence="2" type="ORF">MNBD_PLANCTO02-315</name>
</gene>
<dbReference type="EMBL" id="UOGL01000400">
    <property type="protein sequence ID" value="VAX40094.1"/>
    <property type="molecule type" value="Genomic_DNA"/>
</dbReference>
<accession>A0A3B1DV92</accession>
<feature type="region of interest" description="Disordered" evidence="1">
    <location>
        <begin position="183"/>
        <end position="205"/>
    </location>
</feature>
<protein>
    <submittedName>
        <fullName evidence="2">Uncharacterized protein</fullName>
    </submittedName>
</protein>
<sequence length="254" mass="27925">MKKLFPLSLLLCGTLCSVGCRLLPDFSAGRLAHVFPSKTSVGTDPFAGDGFQPDLTSQYRLVSSAAPAQHYAQETPPIPPHSNAGHAHVAAYAPETSNVKTAQTDLQMKRPSALFLQTGYGTSISKMQPKANRFAKAEQHNPFEGSGVQHASFYEPVEKSIKTQQTSAIQNSGIQNPFAADEMKHAHTEHSHSEVGNTQTVTPKKNPFDTTFDTTEQTETVQLFERHQHKEESAETNQWRASEKSKSFSTPTQR</sequence>
<dbReference type="AlphaFoldDB" id="A0A3B1DV92"/>
<reference evidence="2" key="1">
    <citation type="submission" date="2018-06" db="EMBL/GenBank/DDBJ databases">
        <authorList>
            <person name="Zhirakovskaya E."/>
        </authorList>
    </citation>
    <scope>NUCLEOTIDE SEQUENCE</scope>
</reference>
<name>A0A3B1DV92_9ZZZZ</name>
<feature type="compositionally biased region" description="Basic and acidic residues" evidence="1">
    <location>
        <begin position="183"/>
        <end position="193"/>
    </location>
</feature>
<feature type="compositionally biased region" description="Basic and acidic residues" evidence="1">
    <location>
        <begin position="224"/>
        <end position="233"/>
    </location>
</feature>
<organism evidence="2">
    <name type="scientific">hydrothermal vent metagenome</name>
    <dbReference type="NCBI Taxonomy" id="652676"/>
    <lineage>
        <taxon>unclassified sequences</taxon>
        <taxon>metagenomes</taxon>
        <taxon>ecological metagenomes</taxon>
    </lineage>
</organism>
<feature type="compositionally biased region" description="Polar residues" evidence="1">
    <location>
        <begin position="194"/>
        <end position="203"/>
    </location>
</feature>
<feature type="region of interest" description="Disordered" evidence="1">
    <location>
        <begin position="66"/>
        <end position="85"/>
    </location>
</feature>